<name>A0A077M2F1_9MICO</name>
<evidence type="ECO:0000313" key="1">
    <source>
        <dbReference type="EMBL" id="CCH79182.1"/>
    </source>
</evidence>
<sequence>MSSSLLSLPRDIPWKLVAVSPDMMDTDFCDRTFPYRWRSSLAISAYEPSLDDLPEGMCGDRLTFLRVTSTITG</sequence>
<accession>A0A077M2F1</accession>
<evidence type="ECO:0000313" key="2">
    <source>
        <dbReference type="Proteomes" id="UP000035721"/>
    </source>
</evidence>
<keyword evidence="2" id="KW-1185">Reference proteome</keyword>
<protein>
    <submittedName>
        <fullName evidence="1">Uncharacterized protein</fullName>
    </submittedName>
</protein>
<organism evidence="1 2">
    <name type="scientific">Nostocoides japonicum T1-X7</name>
    <dbReference type="NCBI Taxonomy" id="1194083"/>
    <lineage>
        <taxon>Bacteria</taxon>
        <taxon>Bacillati</taxon>
        <taxon>Actinomycetota</taxon>
        <taxon>Actinomycetes</taxon>
        <taxon>Micrococcales</taxon>
        <taxon>Intrasporangiaceae</taxon>
        <taxon>Nostocoides</taxon>
    </lineage>
</organism>
<dbReference type="EMBL" id="CAJB01000340">
    <property type="protein sequence ID" value="CCH79182.1"/>
    <property type="molecule type" value="Genomic_DNA"/>
</dbReference>
<proteinExistence type="predicted"/>
<gene>
    <name evidence="1" type="ORF">BN12_4040014</name>
</gene>
<dbReference type="Proteomes" id="UP000035721">
    <property type="component" value="Unassembled WGS sequence"/>
</dbReference>
<reference evidence="1 2" key="1">
    <citation type="journal article" date="2013" name="ISME J.">
        <title>A metabolic model for members of the genus Tetrasphaera involved in enhanced biological phosphorus removal.</title>
        <authorList>
            <person name="Kristiansen R."/>
            <person name="Nguyen H.T.T."/>
            <person name="Saunders A.M."/>
            <person name="Nielsen J.L."/>
            <person name="Wimmer R."/>
            <person name="Le V.Q."/>
            <person name="McIlroy S.J."/>
            <person name="Petrovski S."/>
            <person name="Seviour R.J."/>
            <person name="Calteau A."/>
            <person name="Nielsen K.L."/>
            <person name="Nielsen P.H."/>
        </authorList>
    </citation>
    <scope>NUCLEOTIDE SEQUENCE [LARGE SCALE GENOMIC DNA]</scope>
    <source>
        <strain evidence="1 2">T1-X7</strain>
    </source>
</reference>
<dbReference type="AlphaFoldDB" id="A0A077M2F1"/>
<comment type="caution">
    <text evidence="1">The sequence shown here is derived from an EMBL/GenBank/DDBJ whole genome shotgun (WGS) entry which is preliminary data.</text>
</comment>